<dbReference type="InterPro" id="IPR013766">
    <property type="entry name" value="Thioredoxin_domain"/>
</dbReference>
<dbReference type="InterPro" id="IPR017937">
    <property type="entry name" value="Thioredoxin_CS"/>
</dbReference>
<evidence type="ECO:0000256" key="1">
    <source>
        <dbReference type="ARBA" id="ARBA00004196"/>
    </source>
</evidence>
<dbReference type="InterPro" id="IPR036249">
    <property type="entry name" value="Thioredoxin-like_sf"/>
</dbReference>
<protein>
    <submittedName>
        <fullName evidence="6">Peroxiredoxin</fullName>
    </submittedName>
</protein>
<comment type="subcellular location">
    <subcellularLocation>
        <location evidence="1">Cell envelope</location>
    </subcellularLocation>
</comment>
<dbReference type="Pfam" id="PF00578">
    <property type="entry name" value="AhpC-TSA"/>
    <property type="match status" value="1"/>
</dbReference>
<evidence type="ECO:0000313" key="7">
    <source>
        <dbReference type="Proteomes" id="UP000190852"/>
    </source>
</evidence>
<keyword evidence="3" id="KW-1015">Disulfide bond</keyword>
<evidence type="ECO:0000256" key="2">
    <source>
        <dbReference type="ARBA" id="ARBA00022748"/>
    </source>
</evidence>
<dbReference type="PROSITE" id="PS51257">
    <property type="entry name" value="PROKAR_LIPOPROTEIN"/>
    <property type="match status" value="1"/>
</dbReference>
<dbReference type="InterPro" id="IPR000866">
    <property type="entry name" value="AhpC/TSA"/>
</dbReference>
<name>A0A1T4ZV49_9BACT</name>
<dbReference type="AlphaFoldDB" id="A0A1T4ZV49"/>
<dbReference type="GO" id="GO:0016209">
    <property type="term" value="F:antioxidant activity"/>
    <property type="evidence" value="ECO:0007669"/>
    <property type="project" value="InterPro"/>
</dbReference>
<gene>
    <name evidence="6" type="ORF">SAMN05660349_00139</name>
</gene>
<dbReference type="GO" id="GO:0016491">
    <property type="term" value="F:oxidoreductase activity"/>
    <property type="evidence" value="ECO:0007669"/>
    <property type="project" value="InterPro"/>
</dbReference>
<sequence>MKKFLFLAASAIALISCSTKPSYQLTGKVAGADFNGKYVYMYEFGVRDAAPLDSALVQEGAFLFKGDQASPALRVIRFSQADMESISPRQTGPGQNRPYSATIVLENAPILVTLDTVSVVAGTIENEAIQAFTTEMEKINAEEVAFASSIGNFDSLTAEAKAEVEKKSEALFNRRLDFAGKYASENPTKLSGAYVFRSFSSYLDEAIQQEIIAKADSTFKAVPGIDRVIARLEVLGKVAVGQKFTDFEMADMEGNMHKLSEYVGQGKIVLIDFWASWCPPCRKEMPALVELYKKYNKKGFEIVGVSLDKDKDAWVEGVKNMHMEWKQLSDLKFWESEGAALYGVNSIPHTVLVDKDGTILAKNLHGEELNTKLAELIK</sequence>
<dbReference type="InterPro" id="IPR050553">
    <property type="entry name" value="Thioredoxin_ResA/DsbE_sf"/>
</dbReference>
<dbReference type="Gene3D" id="3.40.30.10">
    <property type="entry name" value="Glutaredoxin"/>
    <property type="match status" value="1"/>
</dbReference>
<keyword evidence="4" id="KW-0676">Redox-active center</keyword>
<dbReference type="CDD" id="cd02966">
    <property type="entry name" value="TlpA_like_family"/>
    <property type="match status" value="1"/>
</dbReference>
<dbReference type="GO" id="GO:0017004">
    <property type="term" value="P:cytochrome complex assembly"/>
    <property type="evidence" value="ECO:0007669"/>
    <property type="project" value="UniProtKB-KW"/>
</dbReference>
<dbReference type="SUPFAM" id="SSF52833">
    <property type="entry name" value="Thioredoxin-like"/>
    <property type="match status" value="1"/>
</dbReference>
<keyword evidence="2" id="KW-0201">Cytochrome c-type biogenesis</keyword>
<dbReference type="Pfam" id="PF14289">
    <property type="entry name" value="DUF4369"/>
    <property type="match status" value="1"/>
</dbReference>
<dbReference type="PROSITE" id="PS00194">
    <property type="entry name" value="THIOREDOXIN_1"/>
    <property type="match status" value="1"/>
</dbReference>
<feature type="domain" description="Thioredoxin" evidence="5">
    <location>
        <begin position="238"/>
        <end position="378"/>
    </location>
</feature>
<evidence type="ECO:0000259" key="5">
    <source>
        <dbReference type="PROSITE" id="PS51352"/>
    </source>
</evidence>
<dbReference type="PANTHER" id="PTHR42852:SF6">
    <property type="entry name" value="THIOL:DISULFIDE INTERCHANGE PROTEIN DSBE"/>
    <property type="match status" value="1"/>
</dbReference>
<keyword evidence="7" id="KW-1185">Reference proteome</keyword>
<dbReference type="InterPro" id="IPR025380">
    <property type="entry name" value="DUF4369"/>
</dbReference>
<dbReference type="EMBL" id="FUYQ01000001">
    <property type="protein sequence ID" value="SKB26399.1"/>
    <property type="molecule type" value="Genomic_DNA"/>
</dbReference>
<dbReference type="PROSITE" id="PS51352">
    <property type="entry name" value="THIOREDOXIN_2"/>
    <property type="match status" value="1"/>
</dbReference>
<accession>A0A1T4ZV49</accession>
<evidence type="ECO:0000256" key="4">
    <source>
        <dbReference type="ARBA" id="ARBA00023284"/>
    </source>
</evidence>
<proteinExistence type="predicted"/>
<organism evidence="6 7">
    <name type="scientific">Parabacteroides chartae</name>
    <dbReference type="NCBI Taxonomy" id="1037355"/>
    <lineage>
        <taxon>Bacteria</taxon>
        <taxon>Pseudomonadati</taxon>
        <taxon>Bacteroidota</taxon>
        <taxon>Bacteroidia</taxon>
        <taxon>Bacteroidales</taxon>
        <taxon>Tannerellaceae</taxon>
        <taxon>Parabacteroides</taxon>
    </lineage>
</organism>
<dbReference type="GO" id="GO:0030313">
    <property type="term" value="C:cell envelope"/>
    <property type="evidence" value="ECO:0007669"/>
    <property type="project" value="UniProtKB-SubCell"/>
</dbReference>
<dbReference type="PANTHER" id="PTHR42852">
    <property type="entry name" value="THIOL:DISULFIDE INTERCHANGE PROTEIN DSBE"/>
    <property type="match status" value="1"/>
</dbReference>
<reference evidence="7" key="1">
    <citation type="submission" date="2017-02" db="EMBL/GenBank/DDBJ databases">
        <authorList>
            <person name="Varghese N."/>
            <person name="Submissions S."/>
        </authorList>
    </citation>
    <scope>NUCLEOTIDE SEQUENCE [LARGE SCALE GENOMIC DNA]</scope>
    <source>
        <strain evidence="7">DSM 24967</strain>
    </source>
</reference>
<dbReference type="Proteomes" id="UP000190852">
    <property type="component" value="Unassembled WGS sequence"/>
</dbReference>
<dbReference type="RefSeq" id="WP_079681914.1">
    <property type="nucleotide sequence ID" value="NZ_FUYQ01000001.1"/>
</dbReference>
<evidence type="ECO:0000313" key="6">
    <source>
        <dbReference type="EMBL" id="SKB26399.1"/>
    </source>
</evidence>
<evidence type="ECO:0000256" key="3">
    <source>
        <dbReference type="ARBA" id="ARBA00023157"/>
    </source>
</evidence>